<dbReference type="RefSeq" id="WP_184364286.1">
    <property type="nucleotide sequence ID" value="NZ_BAAAKM010000086.1"/>
</dbReference>
<evidence type="ECO:0000259" key="14">
    <source>
        <dbReference type="PROSITE" id="PS50893"/>
    </source>
</evidence>
<evidence type="ECO:0000256" key="12">
    <source>
        <dbReference type="ARBA" id="ARBA00039316"/>
    </source>
</evidence>
<evidence type="ECO:0000256" key="4">
    <source>
        <dbReference type="ARBA" id="ARBA00022741"/>
    </source>
</evidence>
<evidence type="ECO:0000256" key="13">
    <source>
        <dbReference type="ARBA" id="ARBA00042156"/>
    </source>
</evidence>
<comment type="caution">
    <text evidence="15">The sequence shown here is derived from an EMBL/GenBank/DDBJ whole genome shotgun (WGS) entry which is preliminary data.</text>
</comment>
<evidence type="ECO:0000256" key="3">
    <source>
        <dbReference type="ARBA" id="ARBA00022737"/>
    </source>
</evidence>
<dbReference type="PANTHER" id="PTHR43152">
    <property type="entry name" value="UVRABC SYSTEM PROTEIN A"/>
    <property type="match status" value="1"/>
</dbReference>
<evidence type="ECO:0000256" key="2">
    <source>
        <dbReference type="ARBA" id="ARBA00022490"/>
    </source>
</evidence>
<gene>
    <name evidence="15" type="ORF">HNR07_001840</name>
</gene>
<dbReference type="EMBL" id="JACHDO010000001">
    <property type="protein sequence ID" value="MBB5490703.1"/>
    <property type="molecule type" value="Genomic_DNA"/>
</dbReference>
<evidence type="ECO:0000256" key="5">
    <source>
        <dbReference type="ARBA" id="ARBA00022763"/>
    </source>
</evidence>
<dbReference type="SUPFAM" id="SSF52540">
    <property type="entry name" value="P-loop containing nucleoside triphosphate hydrolases"/>
    <property type="match status" value="2"/>
</dbReference>
<keyword evidence="10" id="KW-0234">DNA repair</keyword>
<evidence type="ECO:0000313" key="16">
    <source>
        <dbReference type="Proteomes" id="UP000579647"/>
    </source>
</evidence>
<evidence type="ECO:0000256" key="6">
    <source>
        <dbReference type="ARBA" id="ARBA00022769"/>
    </source>
</evidence>
<keyword evidence="9" id="KW-0238">DNA-binding</keyword>
<comment type="subcellular location">
    <subcellularLocation>
        <location evidence="1">Cytoplasm</location>
    </subcellularLocation>
</comment>
<keyword evidence="16" id="KW-1185">Reference proteome</keyword>
<dbReference type="GO" id="GO:0005524">
    <property type="term" value="F:ATP binding"/>
    <property type="evidence" value="ECO:0007669"/>
    <property type="project" value="UniProtKB-KW"/>
</dbReference>
<keyword evidence="3" id="KW-0677">Repeat</keyword>
<dbReference type="InterPro" id="IPR027417">
    <property type="entry name" value="P-loop_NTPase"/>
</dbReference>
<keyword evidence="6" id="KW-0228">DNA excision</keyword>
<accession>A0A840W5T0</accession>
<evidence type="ECO:0000256" key="1">
    <source>
        <dbReference type="ARBA" id="ARBA00004496"/>
    </source>
</evidence>
<dbReference type="AlphaFoldDB" id="A0A840W5T0"/>
<evidence type="ECO:0000256" key="7">
    <source>
        <dbReference type="ARBA" id="ARBA00022840"/>
    </source>
</evidence>
<dbReference type="Gene3D" id="1.10.8.280">
    <property type="entry name" value="ABC transporter ATPase domain-like"/>
    <property type="match status" value="1"/>
</dbReference>
<dbReference type="Pfam" id="PF00005">
    <property type="entry name" value="ABC_tran"/>
    <property type="match status" value="1"/>
</dbReference>
<dbReference type="GO" id="GO:0005737">
    <property type="term" value="C:cytoplasm"/>
    <property type="evidence" value="ECO:0007669"/>
    <property type="project" value="UniProtKB-SubCell"/>
</dbReference>
<dbReference type="PROSITE" id="PS50893">
    <property type="entry name" value="ABC_TRANSPORTER_2"/>
    <property type="match status" value="2"/>
</dbReference>
<evidence type="ECO:0000256" key="11">
    <source>
        <dbReference type="ARBA" id="ARBA00038000"/>
    </source>
</evidence>
<keyword evidence="2" id="KW-0963">Cytoplasm</keyword>
<dbReference type="GO" id="GO:0003677">
    <property type="term" value="F:DNA binding"/>
    <property type="evidence" value="ECO:0007669"/>
    <property type="project" value="UniProtKB-KW"/>
</dbReference>
<dbReference type="GO" id="GO:0006281">
    <property type="term" value="P:DNA repair"/>
    <property type="evidence" value="ECO:0007669"/>
    <property type="project" value="UniProtKB-KW"/>
</dbReference>
<proteinExistence type="inferred from homology"/>
<keyword evidence="8" id="KW-0267">Excision nuclease</keyword>
<dbReference type="Gene3D" id="1.20.1580.10">
    <property type="entry name" value="ABC transporter ATPase like domain"/>
    <property type="match status" value="2"/>
</dbReference>
<evidence type="ECO:0000313" key="15">
    <source>
        <dbReference type="EMBL" id="MBB5490703.1"/>
    </source>
</evidence>
<dbReference type="Gene3D" id="3.40.50.300">
    <property type="entry name" value="P-loop containing nucleotide triphosphate hydrolases"/>
    <property type="match status" value="2"/>
</dbReference>
<dbReference type="Proteomes" id="UP000579647">
    <property type="component" value="Unassembled WGS sequence"/>
</dbReference>
<sequence length="810" mass="87029">MSKDTVPPERHPADSHELIRVHGARENNLKDVSIEIPKRRLTVFTGVSGSGKSSLVFSTIAAESQRMINETYSTFAQGFMPSLPRPEVDVLDGLTTAIIVDQERLGADPRSTVGTATDANAMLRILFSRLGQPYVGSPHSFSFNVASVRASGAITVERGDRKAVKATFTRTGGMCTNCEGRGKVTDFDLRELFDDAKSLAEGAFTIPGWKSDDYWTVRTYKASGFFDPDKPIREYTDREMRDFLYHEPVKVKVDKSNLTFEGLIPKLRKSFLSKDKEAMQPHIREFVERAVTFTDCPVCEGTRLSEAARSSKIKGVSIADACAMQITDLAVWVRGLDEPSAAPLLTALRQTLDSFVEIGLGYLSLDRAAGTLSGGEAQRTKMIRHLGSSLTDTTYVFDEPTAGLHPHDVERMNDLLLRLRDKGNTVLVVEHEPDTIAIADHVVDLGPGSGSAGGTVCFEGTVEGLRGSGTTTGRHLDDRAVLKEKVRAPDGRLEVRGANAHNLRDVDVDIPLGVLTVVTGVAGSGKSSLVRESLVKGRTVRGKAAEGKAAAGTEVVTVDQSPIRGSRRSNPATYTGLLDPVRKAFAKANGVKPALFSANSEGACPVCKGVGVTYTDLGFMASIATTCEECEGRRFDNSVLEYRLGGRDISEVLAMSVAEAGAFFGEGEARTPAAQRILTRLVDVGLGYLGLGQPLTTLSGGERQRLKLATHMADRGGVYVLDEPTTGLHLADVEHLLGLLDQLVESGKSVIVIEHHQSVMAHADWIIDLGPGAGQEGGRVVFEGTPADLIADRSTLTGEHLAAYVGADRS</sequence>
<organism evidence="15 16">
    <name type="scientific">Nocardiopsis metallicus</name>
    <dbReference type="NCBI Taxonomy" id="179819"/>
    <lineage>
        <taxon>Bacteria</taxon>
        <taxon>Bacillati</taxon>
        <taxon>Actinomycetota</taxon>
        <taxon>Actinomycetes</taxon>
        <taxon>Streptosporangiales</taxon>
        <taxon>Nocardiopsidaceae</taxon>
        <taxon>Nocardiopsis</taxon>
    </lineage>
</organism>
<evidence type="ECO:0000256" key="10">
    <source>
        <dbReference type="ARBA" id="ARBA00023204"/>
    </source>
</evidence>
<name>A0A840W5T0_9ACTN</name>
<protein>
    <recommendedName>
        <fullName evidence="12">UvrABC system protein A</fullName>
    </recommendedName>
    <alternativeName>
        <fullName evidence="13">Excinuclease ABC subunit A</fullName>
    </alternativeName>
</protein>
<dbReference type="GO" id="GO:0004518">
    <property type="term" value="F:nuclease activity"/>
    <property type="evidence" value="ECO:0007669"/>
    <property type="project" value="UniProtKB-KW"/>
</dbReference>
<evidence type="ECO:0000256" key="9">
    <source>
        <dbReference type="ARBA" id="ARBA00023125"/>
    </source>
</evidence>
<feature type="domain" description="ABC transporter" evidence="14">
    <location>
        <begin position="13"/>
        <end position="472"/>
    </location>
</feature>
<dbReference type="GO" id="GO:0016887">
    <property type="term" value="F:ATP hydrolysis activity"/>
    <property type="evidence" value="ECO:0007669"/>
    <property type="project" value="InterPro"/>
</dbReference>
<reference evidence="15 16" key="1">
    <citation type="submission" date="2020-08" db="EMBL/GenBank/DDBJ databases">
        <title>Sequencing the genomes of 1000 actinobacteria strains.</title>
        <authorList>
            <person name="Klenk H.-P."/>
        </authorList>
    </citation>
    <scope>NUCLEOTIDE SEQUENCE [LARGE SCALE GENOMIC DNA]</scope>
    <source>
        <strain evidence="15 16">DSM 44598</strain>
    </source>
</reference>
<dbReference type="PANTHER" id="PTHR43152:SF2">
    <property type="entry name" value="DRUG RESISTANCE ABC TRANSPORTER"/>
    <property type="match status" value="1"/>
</dbReference>
<evidence type="ECO:0000256" key="8">
    <source>
        <dbReference type="ARBA" id="ARBA00022881"/>
    </source>
</evidence>
<feature type="domain" description="ABC transporter" evidence="14">
    <location>
        <begin position="486"/>
        <end position="796"/>
    </location>
</feature>
<comment type="similarity">
    <text evidence="11">Belongs to the ABC transporter superfamily. UvrA family.</text>
</comment>
<keyword evidence="5" id="KW-0227">DNA damage</keyword>
<dbReference type="InterPro" id="IPR003439">
    <property type="entry name" value="ABC_transporter-like_ATP-bd"/>
</dbReference>
<keyword evidence="4" id="KW-0547">Nucleotide-binding</keyword>
<keyword evidence="7" id="KW-0067">ATP-binding</keyword>